<proteinExistence type="predicted"/>
<protein>
    <submittedName>
        <fullName evidence="1">Uncharacterized protein</fullName>
    </submittedName>
</protein>
<gene>
    <name evidence="1" type="ORF">GCM10010170_085210</name>
</gene>
<evidence type="ECO:0000313" key="1">
    <source>
        <dbReference type="EMBL" id="GAA2378941.1"/>
    </source>
</evidence>
<accession>A0ABN3HFR6</accession>
<dbReference type="Proteomes" id="UP001501444">
    <property type="component" value="Unassembled WGS sequence"/>
</dbReference>
<reference evidence="1 2" key="1">
    <citation type="journal article" date="2019" name="Int. J. Syst. Evol. Microbiol.">
        <title>The Global Catalogue of Microorganisms (GCM) 10K type strain sequencing project: providing services to taxonomists for standard genome sequencing and annotation.</title>
        <authorList>
            <consortium name="The Broad Institute Genomics Platform"/>
            <consortium name="The Broad Institute Genome Sequencing Center for Infectious Disease"/>
            <person name="Wu L."/>
            <person name="Ma J."/>
        </authorList>
    </citation>
    <scope>NUCLEOTIDE SEQUENCE [LARGE SCALE GENOMIC DNA]</scope>
    <source>
        <strain evidence="1 2">JCM 3272</strain>
    </source>
</reference>
<dbReference type="EMBL" id="BAAARV010000085">
    <property type="protein sequence ID" value="GAA2378941.1"/>
    <property type="molecule type" value="Genomic_DNA"/>
</dbReference>
<name>A0ABN3HFR6_9ACTN</name>
<organism evidence="1 2">
    <name type="scientific">Dactylosporangium salmoneum</name>
    <dbReference type="NCBI Taxonomy" id="53361"/>
    <lineage>
        <taxon>Bacteria</taxon>
        <taxon>Bacillati</taxon>
        <taxon>Actinomycetota</taxon>
        <taxon>Actinomycetes</taxon>
        <taxon>Micromonosporales</taxon>
        <taxon>Micromonosporaceae</taxon>
        <taxon>Dactylosporangium</taxon>
    </lineage>
</organism>
<evidence type="ECO:0000313" key="2">
    <source>
        <dbReference type="Proteomes" id="UP001501444"/>
    </source>
</evidence>
<keyword evidence="2" id="KW-1185">Reference proteome</keyword>
<comment type="caution">
    <text evidence="1">The sequence shown here is derived from an EMBL/GenBank/DDBJ whole genome shotgun (WGS) entry which is preliminary data.</text>
</comment>
<sequence>MLSLSVEHLRVIVRIDGDDVSRADDNDGPDPWHVLVPVNRFAATGEFTTATIACCPSCGPDCFAVEARIRREGDVVRWEWGRRGARWEGERRTTLFDAGAYDAEVARVGAEHGWETPERRAGRLILTGLALPPRIEGVKVHADGADELVVWLEEPDEYQIFVSVPWDRERPDESAAEARALLAGPAARWPAQWHSIKALREDPPAYAGPSWRPTDWF</sequence>